<dbReference type="OrthoDB" id="9798454at2"/>
<evidence type="ECO:0000256" key="1">
    <source>
        <dbReference type="ARBA" id="ARBA00006252"/>
    </source>
</evidence>
<dbReference type="RefSeq" id="WP_014455743.1">
    <property type="nucleotide sequence ID" value="NC_017098.1"/>
</dbReference>
<evidence type="ECO:0000259" key="3">
    <source>
        <dbReference type="Pfam" id="PF02525"/>
    </source>
</evidence>
<gene>
    <name evidence="4" type="ordered locus">Spiaf_1703</name>
</gene>
<dbReference type="HOGENOM" id="CLU_058643_1_0_12"/>
<dbReference type="Gene3D" id="3.40.50.360">
    <property type="match status" value="1"/>
</dbReference>
<proteinExistence type="inferred from homology"/>
<dbReference type="PANTHER" id="PTHR10204:SF34">
    <property type="entry name" value="NAD(P)H DEHYDROGENASE [QUINONE] 1 ISOFORM 1"/>
    <property type="match status" value="1"/>
</dbReference>
<dbReference type="InterPro" id="IPR003680">
    <property type="entry name" value="Flavodoxin_fold"/>
</dbReference>
<accession>H9UJR7</accession>
<protein>
    <submittedName>
        <fullName evidence="4">Putative NADPH-quinone reductase (Modulator of drug activity B)</fullName>
    </submittedName>
</protein>
<dbReference type="PANTHER" id="PTHR10204">
    <property type="entry name" value="NAD P H OXIDOREDUCTASE-RELATED"/>
    <property type="match status" value="1"/>
</dbReference>
<dbReference type="SUPFAM" id="SSF52218">
    <property type="entry name" value="Flavoproteins"/>
    <property type="match status" value="1"/>
</dbReference>
<sequence>MESVIVQAHPDPDSFCAACATAVARSPGLGPTISTIDLYADDFCPVLLLDELRRRYPWEPLTQGYIRQLTSAGLIVFVYPEWWGSPPAILKGMLDRVLRPEIAYRFEEGRNGKTHPVGLWQDKILLPVITTDSEADQAQIRAGLLWRSAADFCGARLADVIVFGPVYSSSNRQRRQFLDRLPQLVSGYCQPPKTNATE</sequence>
<dbReference type="STRING" id="889378.Spiaf_1703"/>
<name>H9UJR7_SPIAZ</name>
<keyword evidence="5" id="KW-1185">Reference proteome</keyword>
<dbReference type="PATRIC" id="fig|889378.3.peg.1689"/>
<dbReference type="Pfam" id="PF02525">
    <property type="entry name" value="Flavodoxin_2"/>
    <property type="match status" value="1"/>
</dbReference>
<dbReference type="InterPro" id="IPR051545">
    <property type="entry name" value="NAD(P)H_dehydrogenase_qn"/>
</dbReference>
<keyword evidence="2" id="KW-0560">Oxidoreductase</keyword>
<comment type="similarity">
    <text evidence="1">Belongs to the NAD(P)H dehydrogenase (quinone) family.</text>
</comment>
<reference evidence="5" key="1">
    <citation type="journal article" date="2013" name="Stand. Genomic Sci.">
        <title>Complete genome sequence of the halophilic bacterium Spirochaeta africana type strain (Z-7692(T)) from the alkaline Lake Magadi in the East African Rift.</title>
        <authorList>
            <person name="Liolos K."/>
            <person name="Abt B."/>
            <person name="Scheuner C."/>
            <person name="Teshima H."/>
            <person name="Held B."/>
            <person name="Lapidus A."/>
            <person name="Nolan M."/>
            <person name="Lucas S."/>
            <person name="Deshpande S."/>
            <person name="Cheng J.F."/>
            <person name="Tapia R."/>
            <person name="Goodwin L.A."/>
            <person name="Pitluck S."/>
            <person name="Pagani I."/>
            <person name="Ivanova N."/>
            <person name="Mavromatis K."/>
            <person name="Mikhailova N."/>
            <person name="Huntemann M."/>
            <person name="Pati A."/>
            <person name="Chen A."/>
            <person name="Palaniappan K."/>
            <person name="Land M."/>
            <person name="Rohde M."/>
            <person name="Tindall B.J."/>
            <person name="Detter J.C."/>
            <person name="Goker M."/>
            <person name="Bristow J."/>
            <person name="Eisen J.A."/>
            <person name="Markowitz V."/>
            <person name="Hugenholtz P."/>
            <person name="Woyke T."/>
            <person name="Klenk H.P."/>
            <person name="Kyrpides N.C."/>
        </authorList>
    </citation>
    <scope>NUCLEOTIDE SEQUENCE</scope>
    <source>
        <strain evidence="5">ATCC 700263 / DSM 8902 / Z-7692</strain>
    </source>
</reference>
<organism evidence="4 5">
    <name type="scientific">Spirochaeta africana (strain ATCC 700263 / DSM 8902 / Z-7692)</name>
    <dbReference type="NCBI Taxonomy" id="889378"/>
    <lineage>
        <taxon>Bacteria</taxon>
        <taxon>Pseudomonadati</taxon>
        <taxon>Spirochaetota</taxon>
        <taxon>Spirochaetia</taxon>
        <taxon>Spirochaetales</taxon>
        <taxon>Spirochaetaceae</taxon>
        <taxon>Spirochaeta</taxon>
    </lineage>
</organism>
<evidence type="ECO:0000256" key="2">
    <source>
        <dbReference type="ARBA" id="ARBA00023002"/>
    </source>
</evidence>
<dbReference type="GO" id="GO:0003955">
    <property type="term" value="F:NAD(P)H dehydrogenase (quinone) activity"/>
    <property type="evidence" value="ECO:0007669"/>
    <property type="project" value="TreeGrafter"/>
</dbReference>
<dbReference type="EMBL" id="CP003282">
    <property type="protein sequence ID" value="AFG37760.1"/>
    <property type="molecule type" value="Genomic_DNA"/>
</dbReference>
<dbReference type="KEGG" id="sfc:Spiaf_1703"/>
<dbReference type="Proteomes" id="UP000007383">
    <property type="component" value="Chromosome"/>
</dbReference>
<evidence type="ECO:0000313" key="5">
    <source>
        <dbReference type="Proteomes" id="UP000007383"/>
    </source>
</evidence>
<dbReference type="InterPro" id="IPR029039">
    <property type="entry name" value="Flavoprotein-like_sf"/>
</dbReference>
<evidence type="ECO:0000313" key="4">
    <source>
        <dbReference type="EMBL" id="AFG37760.1"/>
    </source>
</evidence>
<feature type="domain" description="Flavodoxin-like fold" evidence="3">
    <location>
        <begin position="1"/>
        <end position="179"/>
    </location>
</feature>
<dbReference type="AlphaFoldDB" id="H9UJR7"/>
<dbReference type="eggNOG" id="COG2249">
    <property type="taxonomic scope" value="Bacteria"/>
</dbReference>
<dbReference type="GO" id="GO:0005829">
    <property type="term" value="C:cytosol"/>
    <property type="evidence" value="ECO:0007669"/>
    <property type="project" value="TreeGrafter"/>
</dbReference>